<reference evidence="1" key="1">
    <citation type="submission" date="2021-02" db="EMBL/GenBank/DDBJ databases">
        <authorList>
            <person name="Nowell W R."/>
        </authorList>
    </citation>
    <scope>NUCLEOTIDE SEQUENCE</scope>
</reference>
<comment type="caution">
    <text evidence="1">The sequence shown here is derived from an EMBL/GenBank/DDBJ whole genome shotgun (WGS) entry which is preliminary data.</text>
</comment>
<evidence type="ECO:0008006" key="7">
    <source>
        <dbReference type="Google" id="ProtNLM"/>
    </source>
</evidence>
<dbReference type="Proteomes" id="UP000663854">
    <property type="component" value="Unassembled WGS sequence"/>
</dbReference>
<evidence type="ECO:0000313" key="3">
    <source>
        <dbReference type="EMBL" id="CAF1641682.1"/>
    </source>
</evidence>
<dbReference type="Proteomes" id="UP000663864">
    <property type="component" value="Unassembled WGS sequence"/>
</dbReference>
<organism evidence="1 5">
    <name type="scientific">Rotaria sordida</name>
    <dbReference type="NCBI Taxonomy" id="392033"/>
    <lineage>
        <taxon>Eukaryota</taxon>
        <taxon>Metazoa</taxon>
        <taxon>Spiralia</taxon>
        <taxon>Gnathifera</taxon>
        <taxon>Rotifera</taxon>
        <taxon>Eurotatoria</taxon>
        <taxon>Bdelloidea</taxon>
        <taxon>Philodinida</taxon>
        <taxon>Philodinidae</taxon>
        <taxon>Rotaria</taxon>
    </lineage>
</organism>
<dbReference type="EMBL" id="CAJNOL010009183">
    <property type="protein sequence ID" value="CAF1641682.1"/>
    <property type="molecule type" value="Genomic_DNA"/>
</dbReference>
<gene>
    <name evidence="4" type="ORF">JBS370_LOCUS24952</name>
    <name evidence="3" type="ORF">JXQ802_LOCUS53292</name>
    <name evidence="1" type="ORF">PYM288_LOCUS36906</name>
    <name evidence="2" type="ORF">ZHD862_LOCUS36188</name>
</gene>
<evidence type="ECO:0000313" key="6">
    <source>
        <dbReference type="Proteomes" id="UP000663870"/>
    </source>
</evidence>
<evidence type="ECO:0000313" key="1">
    <source>
        <dbReference type="EMBL" id="CAF1459979.1"/>
    </source>
</evidence>
<dbReference type="EMBL" id="CAJOBD010004019">
    <property type="protein sequence ID" value="CAF3976818.1"/>
    <property type="molecule type" value="Genomic_DNA"/>
</dbReference>
<evidence type="ECO:0000313" key="2">
    <source>
        <dbReference type="EMBL" id="CAF1472338.1"/>
    </source>
</evidence>
<accession>A0A815Q8L3</accession>
<keyword evidence="6" id="KW-1185">Reference proteome</keyword>
<dbReference type="Proteomes" id="UP000663870">
    <property type="component" value="Unassembled WGS sequence"/>
</dbReference>
<name>A0A815Q8L3_9BILA</name>
<dbReference type="AlphaFoldDB" id="A0A815Q8L3"/>
<dbReference type="EMBL" id="CAJNOT010005687">
    <property type="protein sequence ID" value="CAF1472338.1"/>
    <property type="molecule type" value="Genomic_DNA"/>
</dbReference>
<sequence>MSEAKKEQPDIRLSSDPIIRKSLCSNEKSINCIEDLSNEIFYEIFDYLDGYDVYNAFSNLNNSFENLLIKSSLLMKIQISSTSEFDYHYKELINLNKHHILSFHFNNELILGTIMQSSLSHLTVCLNHCSTNVGKIYSMVFKLPLLKYFKSVISDYPASDLTLPIATKGRYSSIEYLCMYHFFTLDHLPHLLSYLPPLIYLNCFDIFQSNVVVQFDILTPLMNLKHLSISVHNLTFDRFEKFLIKISSQLRLLSVKVQGINKNYLEADR</sequence>
<dbReference type="EMBL" id="CAJNOH010007526">
    <property type="protein sequence ID" value="CAF1459979.1"/>
    <property type="molecule type" value="Genomic_DNA"/>
</dbReference>
<evidence type="ECO:0000313" key="4">
    <source>
        <dbReference type="EMBL" id="CAF3976818.1"/>
    </source>
</evidence>
<dbReference type="Gene3D" id="3.80.10.10">
    <property type="entry name" value="Ribonuclease Inhibitor"/>
    <property type="match status" value="1"/>
</dbReference>
<proteinExistence type="predicted"/>
<evidence type="ECO:0000313" key="5">
    <source>
        <dbReference type="Proteomes" id="UP000663854"/>
    </source>
</evidence>
<protein>
    <recommendedName>
        <fullName evidence="7">F-box domain-containing protein</fullName>
    </recommendedName>
</protein>
<dbReference type="InterPro" id="IPR032675">
    <property type="entry name" value="LRR_dom_sf"/>
</dbReference>
<dbReference type="Proteomes" id="UP000663836">
    <property type="component" value="Unassembled WGS sequence"/>
</dbReference>